<evidence type="ECO:0000256" key="1">
    <source>
        <dbReference type="SAM" id="MobiDB-lite"/>
    </source>
</evidence>
<gene>
    <name evidence="2" type="ORF">RAG0_08549</name>
</gene>
<sequence>MSEFPAILTSSPSGSNIPSSFSPKRVKYSIEPWKPYDAPWKMHEVMPHVFMSSWPLEIPDNITHTLNVCNRLPVIRPNHGGIKNHWTVSIDPDKDILMSLAHIIGVMKNALPSIPQSSIAAEPESRSLLNQSSSVQRTDHSLSAPSQPFDVSPVAETNILIYSQHGLNRAAIAVLAYICIMLRINIVDAFFLLKEKISDISPAEKLMEQVQDFIGEGKVFEGSVGKEILRRIVKDKGLKEVMEKAKSENWMYEAEE</sequence>
<evidence type="ECO:0000313" key="3">
    <source>
        <dbReference type="Proteomes" id="UP000178912"/>
    </source>
</evidence>
<dbReference type="AlphaFoldDB" id="A0A1E1KUB3"/>
<dbReference type="InterPro" id="IPR029021">
    <property type="entry name" value="Prot-tyrosine_phosphatase-like"/>
</dbReference>
<dbReference type="Proteomes" id="UP000178912">
    <property type="component" value="Unassembled WGS sequence"/>
</dbReference>
<dbReference type="EMBL" id="FJUX01000046">
    <property type="protein sequence ID" value="CZT00544.1"/>
    <property type="molecule type" value="Genomic_DNA"/>
</dbReference>
<feature type="compositionally biased region" description="Polar residues" evidence="1">
    <location>
        <begin position="129"/>
        <end position="146"/>
    </location>
</feature>
<feature type="region of interest" description="Disordered" evidence="1">
    <location>
        <begin position="129"/>
        <end position="148"/>
    </location>
</feature>
<dbReference type="OrthoDB" id="3556199at2759"/>
<name>A0A1E1KUB3_9HELO</name>
<feature type="region of interest" description="Disordered" evidence="1">
    <location>
        <begin position="1"/>
        <end position="21"/>
    </location>
</feature>
<protein>
    <submittedName>
        <fullName evidence="2">Uncharacterized protein</fullName>
    </submittedName>
</protein>
<dbReference type="SUPFAM" id="SSF52799">
    <property type="entry name" value="(Phosphotyrosine protein) phosphatases II"/>
    <property type="match status" value="1"/>
</dbReference>
<feature type="compositionally biased region" description="Low complexity" evidence="1">
    <location>
        <begin position="10"/>
        <end position="21"/>
    </location>
</feature>
<organism evidence="2 3">
    <name type="scientific">Rhynchosporium agropyri</name>
    <dbReference type="NCBI Taxonomy" id="914238"/>
    <lineage>
        <taxon>Eukaryota</taxon>
        <taxon>Fungi</taxon>
        <taxon>Dikarya</taxon>
        <taxon>Ascomycota</taxon>
        <taxon>Pezizomycotina</taxon>
        <taxon>Leotiomycetes</taxon>
        <taxon>Helotiales</taxon>
        <taxon>Ploettnerulaceae</taxon>
        <taxon>Rhynchosporium</taxon>
    </lineage>
</organism>
<evidence type="ECO:0000313" key="2">
    <source>
        <dbReference type="EMBL" id="CZT00544.1"/>
    </source>
</evidence>
<proteinExistence type="predicted"/>
<keyword evidence="3" id="KW-1185">Reference proteome</keyword>
<dbReference type="Gene3D" id="3.90.190.10">
    <property type="entry name" value="Protein tyrosine phosphatase superfamily"/>
    <property type="match status" value="1"/>
</dbReference>
<accession>A0A1E1KUB3</accession>
<reference evidence="3" key="1">
    <citation type="submission" date="2016-03" db="EMBL/GenBank/DDBJ databases">
        <authorList>
            <person name="Guldener U."/>
        </authorList>
    </citation>
    <scope>NUCLEOTIDE SEQUENCE [LARGE SCALE GENOMIC DNA]</scope>
    <source>
        <strain evidence="3">04CH-RAC-A.6.1</strain>
    </source>
</reference>